<evidence type="ECO:0000313" key="3">
    <source>
        <dbReference type="Proteomes" id="UP000474159"/>
    </source>
</evidence>
<name>A0A6L3SR75_9HYPH</name>
<comment type="caution">
    <text evidence="2">The sequence shown here is derived from an EMBL/GenBank/DDBJ whole genome shotgun (WGS) entry which is preliminary data.</text>
</comment>
<dbReference type="InterPro" id="IPR036291">
    <property type="entry name" value="NAD(P)-bd_dom_sf"/>
</dbReference>
<evidence type="ECO:0000259" key="1">
    <source>
        <dbReference type="Pfam" id="PF13460"/>
    </source>
</evidence>
<dbReference type="AlphaFoldDB" id="A0A6L3SR75"/>
<dbReference type="GO" id="GO:0004029">
    <property type="term" value="F:aldehyde dehydrogenase (NAD+) activity"/>
    <property type="evidence" value="ECO:0007669"/>
    <property type="project" value="TreeGrafter"/>
</dbReference>
<sequence>MNKRLFLAGATGAMGRSLAPLLVASGWLVVGTTRSMDKVPSLTAMGVEPVVVDAFDSDQLTDAVRRFRPSVVVHQLTDLPPALDPSRMAEALVRTARLREEGTRNLIAAARSAGSERFVAQSIAFAYAPGPTPHAEADQLDVDAEGGAGVTARGVTSLERQVLEAPMTGVILRYGALYGPGTGFDRPTFPGAVHIDAAAKATELAVSRTVAGVFNIAEEDGFVSSDRARRLLDWKPEWRREHGLLSV</sequence>
<gene>
    <name evidence="2" type="ORF">F6X53_27495</name>
</gene>
<dbReference type="PANTHER" id="PTHR48079">
    <property type="entry name" value="PROTEIN YEEZ"/>
    <property type="match status" value="1"/>
</dbReference>
<dbReference type="Pfam" id="PF13460">
    <property type="entry name" value="NAD_binding_10"/>
    <property type="match status" value="1"/>
</dbReference>
<protein>
    <submittedName>
        <fullName evidence="2">NAD(P)-dependent oxidoreductase</fullName>
    </submittedName>
</protein>
<accession>A0A6L3SR75</accession>
<dbReference type="InterPro" id="IPR051783">
    <property type="entry name" value="NAD(P)-dependent_oxidoreduct"/>
</dbReference>
<dbReference type="InterPro" id="IPR016040">
    <property type="entry name" value="NAD(P)-bd_dom"/>
</dbReference>
<keyword evidence="3" id="KW-1185">Reference proteome</keyword>
<dbReference type="Proteomes" id="UP000474159">
    <property type="component" value="Unassembled WGS sequence"/>
</dbReference>
<dbReference type="Gene3D" id="3.40.50.720">
    <property type="entry name" value="NAD(P)-binding Rossmann-like Domain"/>
    <property type="match status" value="1"/>
</dbReference>
<dbReference type="RefSeq" id="WP_151004390.1">
    <property type="nucleotide sequence ID" value="NZ_BPQY01000678.1"/>
</dbReference>
<dbReference type="SUPFAM" id="SSF51735">
    <property type="entry name" value="NAD(P)-binding Rossmann-fold domains"/>
    <property type="match status" value="1"/>
</dbReference>
<dbReference type="PANTHER" id="PTHR48079:SF6">
    <property type="entry name" value="NAD(P)-BINDING DOMAIN-CONTAINING PROTEIN-RELATED"/>
    <property type="match status" value="1"/>
</dbReference>
<feature type="domain" description="NAD(P)-binding" evidence="1">
    <location>
        <begin position="9"/>
        <end position="136"/>
    </location>
</feature>
<dbReference type="GO" id="GO:0005737">
    <property type="term" value="C:cytoplasm"/>
    <property type="evidence" value="ECO:0007669"/>
    <property type="project" value="TreeGrafter"/>
</dbReference>
<proteinExistence type="predicted"/>
<dbReference type="OrthoDB" id="9787292at2"/>
<reference evidence="2 3" key="1">
    <citation type="submission" date="2019-09" db="EMBL/GenBank/DDBJ databases">
        <title>YIM 48816 draft genome.</title>
        <authorList>
            <person name="Jiang L."/>
        </authorList>
    </citation>
    <scope>NUCLEOTIDE SEQUENCE [LARGE SCALE GENOMIC DNA]</scope>
    <source>
        <strain evidence="2 3">YIM 48816</strain>
    </source>
</reference>
<organism evidence="2 3">
    <name type="scientific">Methylobacterium soli</name>
    <dbReference type="NCBI Taxonomy" id="553447"/>
    <lineage>
        <taxon>Bacteria</taxon>
        <taxon>Pseudomonadati</taxon>
        <taxon>Pseudomonadota</taxon>
        <taxon>Alphaproteobacteria</taxon>
        <taxon>Hyphomicrobiales</taxon>
        <taxon>Methylobacteriaceae</taxon>
        <taxon>Methylobacterium</taxon>
    </lineage>
</organism>
<evidence type="ECO:0000313" key="2">
    <source>
        <dbReference type="EMBL" id="KAB1072919.1"/>
    </source>
</evidence>
<dbReference type="EMBL" id="VZZK01000045">
    <property type="protein sequence ID" value="KAB1072919.1"/>
    <property type="molecule type" value="Genomic_DNA"/>
</dbReference>